<name>A0A3L8SSF3_CHLGU</name>
<dbReference type="GO" id="GO:0005634">
    <property type="term" value="C:nucleus"/>
    <property type="evidence" value="ECO:0007669"/>
    <property type="project" value="TreeGrafter"/>
</dbReference>
<dbReference type="PANTHER" id="PTHR22852:SF0">
    <property type="entry name" value="DENTICLELESS PROTEIN HOMOLOG"/>
    <property type="match status" value="1"/>
</dbReference>
<dbReference type="InterPro" id="IPR051865">
    <property type="entry name" value="WD-repeat_CDT2_adapter"/>
</dbReference>
<proteinExistence type="inferred from homology"/>
<dbReference type="Proteomes" id="UP000276834">
    <property type="component" value="Unassembled WGS sequence"/>
</dbReference>
<dbReference type="AlphaFoldDB" id="A0A3L8SSF3"/>
<evidence type="ECO:0000313" key="5">
    <source>
        <dbReference type="EMBL" id="RLW07097.1"/>
    </source>
</evidence>
<dbReference type="Pfam" id="PF00400">
    <property type="entry name" value="WD40"/>
    <property type="match status" value="1"/>
</dbReference>
<dbReference type="OrthoDB" id="2096344at2759"/>
<comment type="similarity">
    <text evidence="3">Belongs to the WD repeat cdt2 family.</text>
</comment>
<evidence type="ECO:0000313" key="6">
    <source>
        <dbReference type="Proteomes" id="UP000276834"/>
    </source>
</evidence>
<dbReference type="InterPro" id="IPR001680">
    <property type="entry name" value="WD40_rpt"/>
</dbReference>
<dbReference type="GO" id="GO:0030674">
    <property type="term" value="F:protein-macromolecule adaptor activity"/>
    <property type="evidence" value="ECO:0007669"/>
    <property type="project" value="TreeGrafter"/>
</dbReference>
<dbReference type="GO" id="GO:0043161">
    <property type="term" value="P:proteasome-mediated ubiquitin-dependent protein catabolic process"/>
    <property type="evidence" value="ECO:0007669"/>
    <property type="project" value="TreeGrafter"/>
</dbReference>
<dbReference type="InterPro" id="IPR015943">
    <property type="entry name" value="WD40/YVTN_repeat-like_dom_sf"/>
</dbReference>
<protein>
    <submittedName>
        <fullName evidence="5">Uncharacterized protein</fullName>
    </submittedName>
</protein>
<accession>A0A3L8SSF3</accession>
<feature type="compositionally biased region" description="Basic and acidic residues" evidence="4">
    <location>
        <begin position="1"/>
        <end position="12"/>
    </location>
</feature>
<reference evidence="5 6" key="1">
    <citation type="journal article" date="2018" name="Proc. R. Soc. B">
        <title>A non-coding region near Follistatin controls head colour polymorphism in the Gouldian finch.</title>
        <authorList>
            <person name="Toomey M.B."/>
            <person name="Marques C.I."/>
            <person name="Andrade P."/>
            <person name="Araujo P.M."/>
            <person name="Sabatino S."/>
            <person name="Gazda M.A."/>
            <person name="Afonso S."/>
            <person name="Lopes R.J."/>
            <person name="Corbo J.C."/>
            <person name="Carneiro M."/>
        </authorList>
    </citation>
    <scope>NUCLEOTIDE SEQUENCE [LARGE SCALE GENOMIC DNA]</scope>
    <source>
        <strain evidence="5">Red01</strain>
        <tissue evidence="5">Muscle</tissue>
    </source>
</reference>
<evidence type="ECO:0000256" key="3">
    <source>
        <dbReference type="ARBA" id="ARBA00038344"/>
    </source>
</evidence>
<gene>
    <name evidence="5" type="ORF">DV515_00004039</name>
</gene>
<dbReference type="GO" id="GO:0007095">
    <property type="term" value="P:mitotic G2 DNA damage checkpoint signaling"/>
    <property type="evidence" value="ECO:0007669"/>
    <property type="project" value="TreeGrafter"/>
</dbReference>
<keyword evidence="2" id="KW-0833">Ubl conjugation pathway</keyword>
<dbReference type="STRING" id="44316.ENSEGOP00005003067"/>
<organism evidence="5 6">
    <name type="scientific">Chloebia gouldiae</name>
    <name type="common">Gouldian finch</name>
    <name type="synonym">Erythrura gouldiae</name>
    <dbReference type="NCBI Taxonomy" id="44316"/>
    <lineage>
        <taxon>Eukaryota</taxon>
        <taxon>Metazoa</taxon>
        <taxon>Chordata</taxon>
        <taxon>Craniata</taxon>
        <taxon>Vertebrata</taxon>
        <taxon>Euteleostomi</taxon>
        <taxon>Archelosauria</taxon>
        <taxon>Archosauria</taxon>
        <taxon>Dinosauria</taxon>
        <taxon>Saurischia</taxon>
        <taxon>Theropoda</taxon>
        <taxon>Coelurosauria</taxon>
        <taxon>Aves</taxon>
        <taxon>Neognathae</taxon>
        <taxon>Neoaves</taxon>
        <taxon>Telluraves</taxon>
        <taxon>Australaves</taxon>
        <taxon>Passeriformes</taxon>
        <taxon>Passeroidea</taxon>
        <taxon>Passeridae</taxon>
        <taxon>Chloebia</taxon>
    </lineage>
</organism>
<dbReference type="EMBL" id="QUSF01000008">
    <property type="protein sequence ID" value="RLW07097.1"/>
    <property type="molecule type" value="Genomic_DNA"/>
</dbReference>
<sequence>MVAEGGGDREPEPEQWGSPVAVFSGHQNSTFYIKSSTSPDDQFLVSGSSDCNAYIWKGHQPAHKALLPRL</sequence>
<feature type="region of interest" description="Disordered" evidence="4">
    <location>
        <begin position="1"/>
        <end position="22"/>
    </location>
</feature>
<dbReference type="Gene3D" id="2.130.10.10">
    <property type="entry name" value="YVTN repeat-like/Quinoprotein amine dehydrogenase"/>
    <property type="match status" value="1"/>
</dbReference>
<evidence type="ECO:0000256" key="1">
    <source>
        <dbReference type="ARBA" id="ARBA00004906"/>
    </source>
</evidence>
<keyword evidence="6" id="KW-1185">Reference proteome</keyword>
<dbReference type="PANTHER" id="PTHR22852">
    <property type="entry name" value="LETHAL 2 DENTICLELESS PROTEIN RETINOIC ACID-REGULATED NUCLEAR MATRIX-ASSOCIATED PROTEIN"/>
    <property type="match status" value="1"/>
</dbReference>
<evidence type="ECO:0000256" key="4">
    <source>
        <dbReference type="SAM" id="MobiDB-lite"/>
    </source>
</evidence>
<comment type="pathway">
    <text evidence="1">Protein modification; protein ubiquitination.</text>
</comment>
<comment type="caution">
    <text evidence="5">The sequence shown here is derived from an EMBL/GenBank/DDBJ whole genome shotgun (WGS) entry which is preliminary data.</text>
</comment>
<evidence type="ECO:0000256" key="2">
    <source>
        <dbReference type="ARBA" id="ARBA00022786"/>
    </source>
</evidence>
<dbReference type="InterPro" id="IPR036322">
    <property type="entry name" value="WD40_repeat_dom_sf"/>
</dbReference>
<dbReference type="SUPFAM" id="SSF50978">
    <property type="entry name" value="WD40 repeat-like"/>
    <property type="match status" value="1"/>
</dbReference>